<dbReference type="Proteomes" id="UP001289374">
    <property type="component" value="Unassembled WGS sequence"/>
</dbReference>
<reference evidence="1" key="2">
    <citation type="journal article" date="2024" name="Plant">
        <title>Genomic evolution and insights into agronomic trait innovations of Sesamum species.</title>
        <authorList>
            <person name="Miao H."/>
            <person name="Wang L."/>
            <person name="Qu L."/>
            <person name="Liu H."/>
            <person name="Sun Y."/>
            <person name="Le M."/>
            <person name="Wang Q."/>
            <person name="Wei S."/>
            <person name="Zheng Y."/>
            <person name="Lin W."/>
            <person name="Duan Y."/>
            <person name="Cao H."/>
            <person name="Xiong S."/>
            <person name="Wang X."/>
            <person name="Wei L."/>
            <person name="Li C."/>
            <person name="Ma Q."/>
            <person name="Ju M."/>
            <person name="Zhao R."/>
            <person name="Li G."/>
            <person name="Mu C."/>
            <person name="Tian Q."/>
            <person name="Mei H."/>
            <person name="Zhang T."/>
            <person name="Gao T."/>
            <person name="Zhang H."/>
        </authorList>
    </citation>
    <scope>NUCLEOTIDE SEQUENCE</scope>
    <source>
        <strain evidence="1">K16</strain>
    </source>
</reference>
<keyword evidence="2" id="KW-1185">Reference proteome</keyword>
<evidence type="ECO:0000313" key="2">
    <source>
        <dbReference type="Proteomes" id="UP001289374"/>
    </source>
</evidence>
<comment type="caution">
    <text evidence="1">The sequence shown here is derived from an EMBL/GenBank/DDBJ whole genome shotgun (WGS) entry which is preliminary data.</text>
</comment>
<accession>A0AAE2C3Z6</accession>
<protein>
    <submittedName>
        <fullName evidence="1">Uncharacterized protein</fullName>
    </submittedName>
</protein>
<dbReference type="EMBL" id="JACGWL010000002">
    <property type="protein sequence ID" value="KAK4408242.1"/>
    <property type="molecule type" value="Genomic_DNA"/>
</dbReference>
<name>A0AAE2C3Z6_9LAMI</name>
<organism evidence="1 2">
    <name type="scientific">Sesamum angolense</name>
    <dbReference type="NCBI Taxonomy" id="2727404"/>
    <lineage>
        <taxon>Eukaryota</taxon>
        <taxon>Viridiplantae</taxon>
        <taxon>Streptophyta</taxon>
        <taxon>Embryophyta</taxon>
        <taxon>Tracheophyta</taxon>
        <taxon>Spermatophyta</taxon>
        <taxon>Magnoliopsida</taxon>
        <taxon>eudicotyledons</taxon>
        <taxon>Gunneridae</taxon>
        <taxon>Pentapetalae</taxon>
        <taxon>asterids</taxon>
        <taxon>lamiids</taxon>
        <taxon>Lamiales</taxon>
        <taxon>Pedaliaceae</taxon>
        <taxon>Sesamum</taxon>
    </lineage>
</organism>
<dbReference type="AlphaFoldDB" id="A0AAE2C3Z6"/>
<proteinExistence type="predicted"/>
<reference evidence="1" key="1">
    <citation type="submission" date="2020-06" db="EMBL/GenBank/DDBJ databases">
        <authorList>
            <person name="Li T."/>
            <person name="Hu X."/>
            <person name="Zhang T."/>
            <person name="Song X."/>
            <person name="Zhang H."/>
            <person name="Dai N."/>
            <person name="Sheng W."/>
            <person name="Hou X."/>
            <person name="Wei L."/>
        </authorList>
    </citation>
    <scope>NUCLEOTIDE SEQUENCE</scope>
    <source>
        <strain evidence="1">K16</strain>
        <tissue evidence="1">Leaf</tissue>
    </source>
</reference>
<gene>
    <name evidence="1" type="ORF">Sango_0405200</name>
</gene>
<evidence type="ECO:0000313" key="1">
    <source>
        <dbReference type="EMBL" id="KAK4408242.1"/>
    </source>
</evidence>
<sequence length="211" mass="24515">MFDFAVLTARPETSLNSWRHSIIMRIDGRSPRENNIRSSAKRRWVIFSFSHFGWKLKSELVVLLLIRREKYSIQRRNRAGDIGSPCLRPFFPGKSPCRESFNATEKMVVETHSIIQEMKSGVKPYPWSTRVRNVHETESNAFLRAVMDFFRCGRMLRQLNHTIIALVPKSEHSPLVADYRLISCCNVIYKVITKIIAYRISPALEQLIDSS</sequence>